<comment type="similarity">
    <text evidence="1">Belongs to the phycobiliprotein family.</text>
</comment>
<keyword evidence="2" id="KW-0157">Chromophore</keyword>
<keyword evidence="3" id="KW-0089">Bile pigment</keyword>
<evidence type="ECO:0000256" key="1">
    <source>
        <dbReference type="ARBA" id="ARBA00008182"/>
    </source>
</evidence>
<dbReference type="Pfam" id="PF00502">
    <property type="entry name" value="Phycobilisome"/>
    <property type="match status" value="1"/>
</dbReference>
<dbReference type="AlphaFoldDB" id="A0A6M5YWD2"/>
<evidence type="ECO:0000313" key="5">
    <source>
        <dbReference type="Proteomes" id="UP000503447"/>
    </source>
</evidence>
<proteinExistence type="inferred from homology"/>
<dbReference type="RefSeq" id="WP_171473117.1">
    <property type="nucleotide sequence ID" value="NZ_CP053452.2"/>
</dbReference>
<organism evidence="4 5">
    <name type="scientific">Frigoriglobus tundricola</name>
    <dbReference type="NCBI Taxonomy" id="2774151"/>
    <lineage>
        <taxon>Bacteria</taxon>
        <taxon>Pseudomonadati</taxon>
        <taxon>Planctomycetota</taxon>
        <taxon>Planctomycetia</taxon>
        <taxon>Gemmatales</taxon>
        <taxon>Gemmataceae</taxon>
        <taxon>Frigoriglobus</taxon>
    </lineage>
</organism>
<name>A0A6M5YWD2_9BACT</name>
<dbReference type="Proteomes" id="UP000503447">
    <property type="component" value="Chromosome"/>
</dbReference>
<dbReference type="KEGG" id="ftj:FTUN_5390"/>
<evidence type="ECO:0000256" key="2">
    <source>
        <dbReference type="ARBA" id="ARBA00022991"/>
    </source>
</evidence>
<dbReference type="Gene3D" id="1.10.490.20">
    <property type="entry name" value="Phycocyanins"/>
    <property type="match status" value="1"/>
</dbReference>
<sequence length="157" mass="18173">MNTWFTEIVRDANERALNDQELERITVYYGGLPARLRAAEEVEQLESELAGTLFGELKKKHPYRTLYTRRLVQDLLESLRHMVQAMLADEPRMFRHRWVNHLTRVVAELDLDPGEIQDVYALVLDRSAGKLANHSRELLQPYFDELADALTPALAGR</sequence>
<dbReference type="SUPFAM" id="SSF46458">
    <property type="entry name" value="Globin-like"/>
    <property type="match status" value="1"/>
</dbReference>
<gene>
    <name evidence="4" type="ORF">FTUN_5390</name>
</gene>
<dbReference type="GO" id="GO:0030089">
    <property type="term" value="C:phycobilisome"/>
    <property type="evidence" value="ECO:0007669"/>
    <property type="project" value="InterPro"/>
</dbReference>
<dbReference type="GO" id="GO:0015979">
    <property type="term" value="P:photosynthesis"/>
    <property type="evidence" value="ECO:0007669"/>
    <property type="project" value="InterPro"/>
</dbReference>
<dbReference type="EMBL" id="CP053452">
    <property type="protein sequence ID" value="QJW97810.1"/>
    <property type="molecule type" value="Genomic_DNA"/>
</dbReference>
<reference evidence="5" key="1">
    <citation type="submission" date="2020-05" db="EMBL/GenBank/DDBJ databases">
        <title>Frigoriglobus tundricola gen. nov., sp. nov., a psychrotolerant cellulolytic planctomycete of the family Gemmataceae with two divergent copies of 16S rRNA gene.</title>
        <authorList>
            <person name="Kulichevskaya I.S."/>
            <person name="Ivanova A.A."/>
            <person name="Naumoff D.G."/>
            <person name="Beletsky A.V."/>
            <person name="Rijpstra W.I.C."/>
            <person name="Sinninghe Damste J.S."/>
            <person name="Mardanov A.V."/>
            <person name="Ravin N.V."/>
            <person name="Dedysh S.N."/>
        </authorList>
    </citation>
    <scope>NUCLEOTIDE SEQUENCE [LARGE SCALE GENOMIC DNA]</scope>
    <source>
        <strain evidence="5">PL17</strain>
    </source>
</reference>
<keyword evidence="5" id="KW-1185">Reference proteome</keyword>
<protein>
    <submittedName>
        <fullName evidence="4">Uncharacterized protein</fullName>
    </submittedName>
</protein>
<dbReference type="InterPro" id="IPR009050">
    <property type="entry name" value="Globin-like_sf"/>
</dbReference>
<evidence type="ECO:0000256" key="3">
    <source>
        <dbReference type="ARBA" id="ARBA00023307"/>
    </source>
</evidence>
<dbReference type="InterPro" id="IPR038719">
    <property type="entry name" value="Phycobilisome_asu/bsu_sf"/>
</dbReference>
<accession>A0A6M5YWD2</accession>
<evidence type="ECO:0000313" key="4">
    <source>
        <dbReference type="EMBL" id="QJW97810.1"/>
    </source>
</evidence>
<dbReference type="InterPro" id="IPR012128">
    <property type="entry name" value="Phycobilisome_asu/bsu"/>
</dbReference>